<proteinExistence type="inferred from homology"/>
<dbReference type="PANTHER" id="PTHR43016">
    <property type="entry name" value="PRESEQUENCE PROTEASE"/>
    <property type="match status" value="1"/>
</dbReference>
<name>A0A058ZDJ3_FONAL</name>
<dbReference type="GO" id="GO:0016485">
    <property type="term" value="P:protein processing"/>
    <property type="evidence" value="ECO:0007669"/>
    <property type="project" value="TreeGrafter"/>
</dbReference>
<dbReference type="eggNOG" id="KOG2019">
    <property type="taxonomic scope" value="Eukaryota"/>
</dbReference>
<accession>A0A058ZDJ3</accession>
<evidence type="ECO:0000256" key="6">
    <source>
        <dbReference type="ARBA" id="ARBA00022723"/>
    </source>
</evidence>
<keyword evidence="7" id="KW-0378">Hydrolase</keyword>
<dbReference type="SMART" id="SM01264">
    <property type="entry name" value="M16C_associated"/>
    <property type="match status" value="1"/>
</dbReference>
<evidence type="ECO:0000256" key="3">
    <source>
        <dbReference type="ARBA" id="ARBA00007575"/>
    </source>
</evidence>
<keyword evidence="10" id="KW-0496">Mitochondrion</keyword>
<keyword evidence="6" id="KW-0479">Metal-binding</keyword>
<dbReference type="FunFam" id="3.30.830.10:FF:000011">
    <property type="entry name" value="Presequence protease, mitochondrial"/>
    <property type="match status" value="1"/>
</dbReference>
<dbReference type="STRING" id="691883.A0A058ZDJ3"/>
<dbReference type="InterPro" id="IPR007863">
    <property type="entry name" value="Peptidase_M16_C"/>
</dbReference>
<comment type="similarity">
    <text evidence="3">Belongs to the peptidase M16 family. PreP subfamily.</text>
</comment>
<evidence type="ECO:0000256" key="4">
    <source>
        <dbReference type="ARBA" id="ARBA00020167"/>
    </source>
</evidence>
<keyword evidence="5" id="KW-0645">Protease</keyword>
<dbReference type="GeneID" id="20527189"/>
<dbReference type="EMBL" id="KB932203">
    <property type="protein sequence ID" value="KCV71527.1"/>
    <property type="molecule type" value="Genomic_DNA"/>
</dbReference>
<evidence type="ECO:0000259" key="11">
    <source>
        <dbReference type="SMART" id="SM01264"/>
    </source>
</evidence>
<dbReference type="Pfam" id="PF08367">
    <property type="entry name" value="M16C_assoc"/>
    <property type="match status" value="2"/>
</dbReference>
<dbReference type="InterPro" id="IPR013578">
    <property type="entry name" value="Peptidase_M16C_assoc"/>
</dbReference>
<dbReference type="GO" id="GO:0046872">
    <property type="term" value="F:metal ion binding"/>
    <property type="evidence" value="ECO:0007669"/>
    <property type="project" value="UniProtKB-KW"/>
</dbReference>
<dbReference type="FunFam" id="3.30.830.10:FF:000009">
    <property type="entry name" value="Presequence protease, mitochondrial"/>
    <property type="match status" value="1"/>
</dbReference>
<keyword evidence="8" id="KW-0862">Zinc</keyword>
<dbReference type="InterPro" id="IPR011765">
    <property type="entry name" value="Pept_M16_N"/>
</dbReference>
<sequence length="1167" mass="127025">MFKAASRLASSGGLAAAQLGRSAAFRPALSATRAFSETAAKMAAVMAEPAIAVDQPEPVERVATLTPGAHLLNGAFRVEGAVRLPAFDAAAVHLRHVATGAEHVHIARDDPNNSFSVAFKTPPYDSSGTPHILEHVTLCGSAKYPVRDPFMKMLTRSVANFINAMTDNDLTMYPFSTHNPQDYRNLMSVYLDSTFFPRLALDDFRQEGWRLEHATVEDEKSPIVFKGVVFNEMKGVMSDVSTLFQQHLSSQLFLGTPYEFNSGGEPAVIPELTHEQLVDFHKKCYQPSNARFYTYGALPLEGILQQIQTEVFDRVPADYVPSTANPATRNEFVDPATASPRTVEVGYPSDSDSSGHYVSVAFVTNPIEDCYASFEMRVLSDLLTSGPTSPMYKALIESDIGSDFAPGVGVSSQQRETAIAIGVRGVETRAECDKVEGIIFDTLRDVCKTGFPAERIEAVMHQMELSLKHQSTEFGLNLGLGLNNPWIHGASPLTVLQFENYGDRPRAALQEDPDHLLKLLRKQLLENNRRVTLVMSPDVGMKQRQAEAEMELLQGRLLQLSASDKGRIFEEGLKLKKLQESEQDISILPNIQLEDMPSRNTFYGFDGPADTQARVPVFTTHQPTNGVVYLNTIQTLSSETFLKSKPAASSRALLAPFKKADPATELHKSLDRTGLVPYLPIYAQALTFMSTEKRSYGQVSDDIDLYTGGLSFNPFLRNHPAKRNVFEFGLASSTFALSRNVPQMMDLKVDTGLQTDFSDRQRLRHLVEQLASDTDEQLSRSGHSIAANAAASLLDDVSFGMYAAMGGCDQLALLDVLSQPSADMDRLAETLLQIDRLVKADAGVTADGSNTPLGAKSMRALLTASPETMPAALDAVAPALGRFATTTTGVFRNVVAPSGAATLPPALTRAETDHYLKTAAGQPGRRNVFLAHPLPINHCARVFQTRQFLAPASAADVAALEQLDPHTSGPLPVDLFGGAHLPVRQSVALSLACQMLSRQFLHREIREKGGAYGSGAYFDSSRGLLVMTSYFDPHVVETLNVFDQAHDWLLNTGPDAGWDESDLRAAKLALLGSLDSPQSPSARAVDLFRGAGLVSEAIQQEMRQAIFDLSAEELRDVYRQYVANAGADSVATAVLGDRQNAQHLAAGTPGAQRHGTFDVRQVLPSRA</sequence>
<keyword evidence="9" id="KW-0482">Metalloprotease</keyword>
<dbReference type="Pfam" id="PF22516">
    <property type="entry name" value="PreP_C"/>
    <property type="match status" value="1"/>
</dbReference>
<gene>
    <name evidence="12" type="ORF">H696_02464</name>
</gene>
<dbReference type="Proteomes" id="UP000030693">
    <property type="component" value="Unassembled WGS sequence"/>
</dbReference>
<reference evidence="12" key="1">
    <citation type="submission" date="2013-04" db="EMBL/GenBank/DDBJ databases">
        <title>The Genome Sequence of Fonticula alba ATCC 38817.</title>
        <authorList>
            <consortium name="The Broad Institute Genomics Platform"/>
            <person name="Russ C."/>
            <person name="Cuomo C."/>
            <person name="Burger G."/>
            <person name="Gray M.W."/>
            <person name="Holland P.W.H."/>
            <person name="King N."/>
            <person name="Lang F.B.F."/>
            <person name="Roger A.J."/>
            <person name="Ruiz-Trillo I."/>
            <person name="Brown M."/>
            <person name="Walker B."/>
            <person name="Young S."/>
            <person name="Zeng Q."/>
            <person name="Gargeya S."/>
            <person name="Fitzgerald M."/>
            <person name="Haas B."/>
            <person name="Abouelleil A."/>
            <person name="Allen A.W."/>
            <person name="Alvarado L."/>
            <person name="Arachchi H.M."/>
            <person name="Berlin A.M."/>
            <person name="Chapman S.B."/>
            <person name="Gainer-Dewar J."/>
            <person name="Goldberg J."/>
            <person name="Griggs A."/>
            <person name="Gujja S."/>
            <person name="Hansen M."/>
            <person name="Howarth C."/>
            <person name="Imamovic A."/>
            <person name="Ireland A."/>
            <person name="Larimer J."/>
            <person name="McCowan C."/>
            <person name="Murphy C."/>
            <person name="Pearson M."/>
            <person name="Poon T.W."/>
            <person name="Priest M."/>
            <person name="Roberts A."/>
            <person name="Saif S."/>
            <person name="Shea T."/>
            <person name="Sisk P."/>
            <person name="Sykes S."/>
            <person name="Wortman J."/>
            <person name="Nusbaum C."/>
            <person name="Birren B."/>
        </authorList>
    </citation>
    <scope>NUCLEOTIDE SEQUENCE [LARGE SCALE GENOMIC DNA]</scope>
    <source>
        <strain evidence="12">ATCC 38817</strain>
    </source>
</reference>
<evidence type="ECO:0000256" key="2">
    <source>
        <dbReference type="ARBA" id="ARBA00004173"/>
    </source>
</evidence>
<dbReference type="SUPFAM" id="SSF63411">
    <property type="entry name" value="LuxS/MPP-like metallohydrolase"/>
    <property type="match status" value="4"/>
</dbReference>
<evidence type="ECO:0000256" key="1">
    <source>
        <dbReference type="ARBA" id="ARBA00001947"/>
    </source>
</evidence>
<dbReference type="Pfam" id="PF05193">
    <property type="entry name" value="Peptidase_M16_C"/>
    <property type="match status" value="1"/>
</dbReference>
<dbReference type="OMA" id="FPFQVHY"/>
<dbReference type="RefSeq" id="XP_009494650.1">
    <property type="nucleotide sequence ID" value="XM_009496375.1"/>
</dbReference>
<keyword evidence="13" id="KW-1185">Reference proteome</keyword>
<protein>
    <recommendedName>
        <fullName evidence="4">Presequence protease, mitochondrial</fullName>
    </recommendedName>
</protein>
<dbReference type="InterPro" id="IPR055130">
    <property type="entry name" value="PreP_C"/>
</dbReference>
<dbReference type="OrthoDB" id="10250783at2759"/>
<dbReference type="InterPro" id="IPR011249">
    <property type="entry name" value="Metalloenz_LuxS/M16"/>
</dbReference>
<feature type="domain" description="Peptidase M16C associated" evidence="11">
    <location>
        <begin position="535"/>
        <end position="817"/>
    </location>
</feature>
<dbReference type="Pfam" id="PF00675">
    <property type="entry name" value="Peptidase_M16"/>
    <property type="match status" value="1"/>
</dbReference>
<evidence type="ECO:0000256" key="8">
    <source>
        <dbReference type="ARBA" id="ARBA00022833"/>
    </source>
</evidence>
<evidence type="ECO:0000256" key="5">
    <source>
        <dbReference type="ARBA" id="ARBA00022670"/>
    </source>
</evidence>
<comment type="subcellular location">
    <subcellularLocation>
        <location evidence="2">Mitochondrion</location>
    </subcellularLocation>
</comment>
<evidence type="ECO:0000256" key="7">
    <source>
        <dbReference type="ARBA" id="ARBA00022801"/>
    </source>
</evidence>
<dbReference type="GO" id="GO:0004222">
    <property type="term" value="F:metalloendopeptidase activity"/>
    <property type="evidence" value="ECO:0007669"/>
    <property type="project" value="TreeGrafter"/>
</dbReference>
<evidence type="ECO:0000256" key="9">
    <source>
        <dbReference type="ARBA" id="ARBA00023049"/>
    </source>
</evidence>
<organism evidence="12">
    <name type="scientific">Fonticula alba</name>
    <name type="common">Slime mold</name>
    <dbReference type="NCBI Taxonomy" id="691883"/>
    <lineage>
        <taxon>Eukaryota</taxon>
        <taxon>Rotosphaerida</taxon>
        <taxon>Fonticulaceae</taxon>
        <taxon>Fonticula</taxon>
    </lineage>
</organism>
<dbReference type="AlphaFoldDB" id="A0A058ZDJ3"/>
<evidence type="ECO:0000313" key="12">
    <source>
        <dbReference type="EMBL" id="KCV71527.1"/>
    </source>
</evidence>
<dbReference type="PANTHER" id="PTHR43016:SF13">
    <property type="entry name" value="PRESEQUENCE PROTEASE, MITOCHONDRIAL"/>
    <property type="match status" value="1"/>
</dbReference>
<dbReference type="GO" id="GO:0005759">
    <property type="term" value="C:mitochondrial matrix"/>
    <property type="evidence" value="ECO:0007669"/>
    <property type="project" value="TreeGrafter"/>
</dbReference>
<evidence type="ECO:0000256" key="10">
    <source>
        <dbReference type="ARBA" id="ARBA00023128"/>
    </source>
</evidence>
<comment type="cofactor">
    <cofactor evidence="1">
        <name>Zn(2+)</name>
        <dbReference type="ChEBI" id="CHEBI:29105"/>
    </cofactor>
</comment>
<dbReference type="Gene3D" id="3.30.830.10">
    <property type="entry name" value="Metalloenzyme, LuxS/M16 peptidase-like"/>
    <property type="match status" value="4"/>
</dbReference>
<evidence type="ECO:0000313" key="13">
    <source>
        <dbReference type="Proteomes" id="UP000030693"/>
    </source>
</evidence>